<dbReference type="AlphaFoldDB" id="A0A6L4WSU5"/>
<evidence type="ECO:0000313" key="2">
    <source>
        <dbReference type="EMBL" id="KAB7891911.1"/>
    </source>
</evidence>
<accession>A0A6L4WSU5</accession>
<dbReference type="EMBL" id="WFKK01000018">
    <property type="protein sequence ID" value="KAB7888978.1"/>
    <property type="molecule type" value="Genomic_DNA"/>
</dbReference>
<gene>
    <name evidence="2" type="ORF">GBG18_04805</name>
    <name evidence="1" type="ORF">GBG19_07255</name>
</gene>
<dbReference type="Proteomes" id="UP000461010">
    <property type="component" value="Unassembled WGS sequence"/>
</dbReference>
<evidence type="ECO:0000313" key="3">
    <source>
        <dbReference type="Proteomes" id="UP000461010"/>
    </source>
</evidence>
<keyword evidence="3" id="KW-1185">Reference proteome</keyword>
<proteinExistence type="predicted"/>
<protein>
    <submittedName>
        <fullName evidence="1">Uncharacterized protein</fullName>
    </submittedName>
</protein>
<reference evidence="3 4" key="1">
    <citation type="submission" date="2019-10" db="EMBL/GenBank/DDBJ databases">
        <title>Poseidonibacter ostreae sp. nov., isolated from the gut of the Ostrea denselamellosa.</title>
        <authorList>
            <person name="Choi A."/>
        </authorList>
    </citation>
    <scope>NUCLEOTIDE SEQUENCE [LARGE SCALE GENOMIC DNA]</scope>
    <source>
        <strain evidence="1 4">SJOD-M-33</strain>
        <strain evidence="2 3">SJOD-M-5</strain>
    </source>
</reference>
<organism evidence="1 4">
    <name type="scientific">Poseidonibacter ostreae</name>
    <dbReference type="NCBI Taxonomy" id="2654171"/>
    <lineage>
        <taxon>Bacteria</taxon>
        <taxon>Pseudomonadati</taxon>
        <taxon>Campylobacterota</taxon>
        <taxon>Epsilonproteobacteria</taxon>
        <taxon>Campylobacterales</taxon>
        <taxon>Arcobacteraceae</taxon>
        <taxon>Poseidonibacter</taxon>
    </lineage>
</organism>
<evidence type="ECO:0000313" key="1">
    <source>
        <dbReference type="EMBL" id="KAB7888978.1"/>
    </source>
</evidence>
<dbReference type="Proteomes" id="UP000472839">
    <property type="component" value="Unassembled WGS sequence"/>
</dbReference>
<comment type="caution">
    <text evidence="1">The sequence shown here is derived from an EMBL/GenBank/DDBJ whole genome shotgun (WGS) entry which is preliminary data.</text>
</comment>
<sequence length="181" mass="20353">MTTEIEYGYTTILGHEIKINGFTNELEDTFITSINDGILAGEDSGSLVINGETYDWEIINDQLPTYEDIDFNKILQMDKESRISISVSELIKLAAVNKSAGIENITSSYTIRKVPQDTYLDLIDTLQKSDNWIAETDNDDNYTQVDVEDKTLGIIKDYGLLTNEQINTIINQKVTSIILVS</sequence>
<evidence type="ECO:0000313" key="4">
    <source>
        <dbReference type="Proteomes" id="UP000472839"/>
    </source>
</evidence>
<dbReference type="RefSeq" id="WP_152188899.1">
    <property type="nucleotide sequence ID" value="NZ_WFKI01000028.1"/>
</dbReference>
<dbReference type="EMBL" id="WFKJ01000010">
    <property type="protein sequence ID" value="KAB7891911.1"/>
    <property type="molecule type" value="Genomic_DNA"/>
</dbReference>
<name>A0A6L4WSU5_9BACT</name>